<dbReference type="Gene3D" id="3.20.20.450">
    <property type="entry name" value="EAL domain"/>
    <property type="match status" value="1"/>
</dbReference>
<dbReference type="Pfam" id="PF00563">
    <property type="entry name" value="EAL"/>
    <property type="match status" value="1"/>
</dbReference>
<evidence type="ECO:0000256" key="1">
    <source>
        <dbReference type="SAM" id="Phobius"/>
    </source>
</evidence>
<dbReference type="PROSITE" id="PS50887">
    <property type="entry name" value="GGDEF"/>
    <property type="match status" value="1"/>
</dbReference>
<feature type="domain" description="GGDEF" evidence="4">
    <location>
        <begin position="704"/>
        <end position="842"/>
    </location>
</feature>
<dbReference type="SUPFAM" id="SSF55781">
    <property type="entry name" value="GAF domain-like"/>
    <property type="match status" value="1"/>
</dbReference>
<proteinExistence type="predicted"/>
<protein>
    <submittedName>
        <fullName evidence="5">Diguanylate cyclase/phosphodiesterase (GGDEF &amp; EAL domains) with PAS/PAC sensor(S)</fullName>
    </submittedName>
</protein>
<dbReference type="Gene3D" id="3.30.70.270">
    <property type="match status" value="1"/>
</dbReference>
<accession>A0A3B0ZG96</accession>
<dbReference type="FunFam" id="3.30.70.270:FF:000001">
    <property type="entry name" value="Diguanylate cyclase domain protein"/>
    <property type="match status" value="1"/>
</dbReference>
<dbReference type="InterPro" id="IPR003660">
    <property type="entry name" value="HAMP_dom"/>
</dbReference>
<dbReference type="GO" id="GO:0016020">
    <property type="term" value="C:membrane"/>
    <property type="evidence" value="ECO:0007669"/>
    <property type="project" value="InterPro"/>
</dbReference>
<dbReference type="InterPro" id="IPR029787">
    <property type="entry name" value="Nucleotide_cyclase"/>
</dbReference>
<dbReference type="PROSITE" id="PS50883">
    <property type="entry name" value="EAL"/>
    <property type="match status" value="1"/>
</dbReference>
<dbReference type="SUPFAM" id="SSF55073">
    <property type="entry name" value="Nucleotide cyclase"/>
    <property type="match status" value="1"/>
</dbReference>
<dbReference type="AlphaFoldDB" id="A0A3B0ZG96"/>
<dbReference type="CDD" id="cd01948">
    <property type="entry name" value="EAL"/>
    <property type="match status" value="1"/>
</dbReference>
<dbReference type="InterPro" id="IPR043128">
    <property type="entry name" value="Rev_trsase/Diguanyl_cyclase"/>
</dbReference>
<feature type="transmembrane region" description="Helical" evidence="1">
    <location>
        <begin position="381"/>
        <end position="400"/>
    </location>
</feature>
<feature type="domain" description="HAMP" evidence="3">
    <location>
        <begin position="402"/>
        <end position="456"/>
    </location>
</feature>
<dbReference type="CDD" id="cd01949">
    <property type="entry name" value="GGDEF"/>
    <property type="match status" value="1"/>
</dbReference>
<organism evidence="5">
    <name type="scientific">hydrothermal vent metagenome</name>
    <dbReference type="NCBI Taxonomy" id="652676"/>
    <lineage>
        <taxon>unclassified sequences</taxon>
        <taxon>metagenomes</taxon>
        <taxon>ecological metagenomes</taxon>
    </lineage>
</organism>
<feature type="domain" description="EAL" evidence="2">
    <location>
        <begin position="851"/>
        <end position="1099"/>
    </location>
</feature>
<dbReference type="Gene3D" id="3.30.450.20">
    <property type="entry name" value="PAS domain"/>
    <property type="match status" value="1"/>
</dbReference>
<dbReference type="CDD" id="cd12913">
    <property type="entry name" value="PDC1_MCP_like"/>
    <property type="match status" value="1"/>
</dbReference>
<dbReference type="Gene3D" id="6.10.340.10">
    <property type="match status" value="1"/>
</dbReference>
<dbReference type="InterPro" id="IPR000160">
    <property type="entry name" value="GGDEF_dom"/>
</dbReference>
<dbReference type="PANTHER" id="PTHR44757">
    <property type="entry name" value="DIGUANYLATE CYCLASE DGCP"/>
    <property type="match status" value="1"/>
</dbReference>
<feature type="transmembrane region" description="Helical" evidence="1">
    <location>
        <begin position="12"/>
        <end position="31"/>
    </location>
</feature>
<keyword evidence="1" id="KW-0472">Membrane</keyword>
<dbReference type="NCBIfam" id="TIGR00254">
    <property type="entry name" value="GGDEF"/>
    <property type="match status" value="1"/>
</dbReference>
<dbReference type="SMART" id="SM00052">
    <property type="entry name" value="EAL"/>
    <property type="match status" value="1"/>
</dbReference>
<dbReference type="Pfam" id="PF01590">
    <property type="entry name" value="GAF"/>
    <property type="match status" value="1"/>
</dbReference>
<keyword evidence="1" id="KW-1133">Transmembrane helix</keyword>
<dbReference type="InterPro" id="IPR029016">
    <property type="entry name" value="GAF-like_dom_sf"/>
</dbReference>
<dbReference type="PROSITE" id="PS50885">
    <property type="entry name" value="HAMP"/>
    <property type="match status" value="1"/>
</dbReference>
<dbReference type="SUPFAM" id="SSF141868">
    <property type="entry name" value="EAL domain-like"/>
    <property type="match status" value="1"/>
</dbReference>
<dbReference type="InterPro" id="IPR035919">
    <property type="entry name" value="EAL_sf"/>
</dbReference>
<gene>
    <name evidence="5" type="ORF">MNBD_GAMMA21-52</name>
</gene>
<dbReference type="InterPro" id="IPR001633">
    <property type="entry name" value="EAL_dom"/>
</dbReference>
<keyword evidence="1" id="KW-0812">Transmembrane</keyword>
<dbReference type="SMART" id="SM00267">
    <property type="entry name" value="GGDEF"/>
    <property type="match status" value="1"/>
</dbReference>
<dbReference type="PANTHER" id="PTHR44757:SF2">
    <property type="entry name" value="BIOFILM ARCHITECTURE MAINTENANCE PROTEIN MBAA"/>
    <property type="match status" value="1"/>
</dbReference>
<name>A0A3B0ZG96_9ZZZZ</name>
<dbReference type="Pfam" id="PF22673">
    <property type="entry name" value="MCP-like_PDC_1"/>
    <property type="match status" value="1"/>
</dbReference>
<dbReference type="InterPro" id="IPR003018">
    <property type="entry name" value="GAF"/>
</dbReference>
<dbReference type="Pfam" id="PF00990">
    <property type="entry name" value="GGDEF"/>
    <property type="match status" value="1"/>
</dbReference>
<dbReference type="SMART" id="SM00065">
    <property type="entry name" value="GAF"/>
    <property type="match status" value="1"/>
</dbReference>
<dbReference type="GO" id="GO:0007165">
    <property type="term" value="P:signal transduction"/>
    <property type="evidence" value="ECO:0007669"/>
    <property type="project" value="InterPro"/>
</dbReference>
<evidence type="ECO:0000259" key="4">
    <source>
        <dbReference type="PROSITE" id="PS50887"/>
    </source>
</evidence>
<reference evidence="5" key="1">
    <citation type="submission" date="2018-06" db="EMBL/GenBank/DDBJ databases">
        <authorList>
            <person name="Zhirakovskaya E."/>
        </authorList>
    </citation>
    <scope>NUCLEOTIDE SEQUENCE</scope>
</reference>
<sequence length="1113" mass="127136">MINIWRSLRFKIPIVFFLSFVFIFLAIFGVFSTIGRTLLEEQAYKQVTLSAQNIVATLGHQVSYAESLAISLAKLGESLPQDTQINKIIIKKILDVKGSERFIAGGGIWPEPYKYNDAIERRSFFWGRNKNGNLQYYDNYNNPSGPGYHHEEWYVPAKHLSSGKSFWSRSHMDPYSYQPIVTVSVPMFRKDQFYGVATVDLKLEGLSTVFASASAAFNGYAFAVDRNGKLLTFPNDNLAKTYSKDSNSHQTVNYKTISALAKQYPGYGPLIQPALETKYSNSQRINILQPKEHSLAKDIEKESYQIDINEAKLIAAQLIEKNKRFHSDDINHQEFYLQEDIILNEPAYASVINMPDTFWKIITVMPYSNAMGTSDVIYQNLIIYIGLAMLSSFIIMLFVVKRFLVRPISGLSKQLRSLSEQGDSISHRLESDDKGEFGHLAYWFNKRSDKLLDVQEKLCNAQDELEVRVRDRTQELENEIEHRIQQQEIKEQWAIRVEHQHAAIVDLSLHDSLFNGDIISAAKILNESAAKVLGIARTSVWLLDDTNETMEVLDLYDFNKNKHYRKGSLSVLKHPEYFKALESDRSIAITDVLNDTKTNDIKEYAKKYKISSQLNNPIRIAGQLRGVISFEHTGKTRTWFTDEIRFGGEIADLFIQVINNSERIESEDKIRKLAFFDPLTELANRRFLQETLSREFEMSKRKNMFGSLLYLDLDNFKMLNDSLGHLVGDELLVQLSTRLKTVLRKEDMAARIGGDEFVVLLAGQHPNKNKAMKQALNVAKKIQAEINKPYRLSGFEHVITSSIGITLFPEKNTTVTDILKQADTAMYRAKEEGRNTIIFYNKEFQKAADDRLRLEKELRIAITLGQFEMHYQPQVNSSGELTGTEALVRWLHPDRGLVSPLDFIPIAEETGLIIELGDWILEESCNFCQQYDLDLLAINISPRQFRQQDFIDRVRNIIKITDVNPQSLIFEVTEGVVIDNIEDTINKMNQLKLLGIRFSIDDFGTGYSSLAYLKQLPLDQLKINDKFVRDITNNSSDAIIVETIILMARHLGLKIVAEGVETEAQLAFLTNLGCQIFQGYLFNLPLSKSDFISYIQCSSTNDAPENTRSSLLK</sequence>
<dbReference type="InterPro" id="IPR052155">
    <property type="entry name" value="Biofilm_reg_signaling"/>
</dbReference>
<dbReference type="Gene3D" id="3.30.450.40">
    <property type="match status" value="1"/>
</dbReference>
<evidence type="ECO:0000259" key="3">
    <source>
        <dbReference type="PROSITE" id="PS50885"/>
    </source>
</evidence>
<dbReference type="EMBL" id="UOFR01000001">
    <property type="protein sequence ID" value="VAW90611.1"/>
    <property type="molecule type" value="Genomic_DNA"/>
</dbReference>
<evidence type="ECO:0000259" key="2">
    <source>
        <dbReference type="PROSITE" id="PS50883"/>
    </source>
</evidence>
<evidence type="ECO:0000313" key="5">
    <source>
        <dbReference type="EMBL" id="VAW90611.1"/>
    </source>
</evidence>